<sequence length="110" mass="12474">MQENIPPDFDWANVLKLNAPLLAFSLMVRLLWHQRLVRVGQRRFWSWDLLWELPMAVLCCAVGVGVASYLDLVGSQQIACIGVCSWLGPRGGEVLLDKFLMRYAPKGTEK</sequence>
<feature type="transmembrane region" description="Helical" evidence="1">
    <location>
        <begin position="44"/>
        <end position="70"/>
    </location>
</feature>
<evidence type="ECO:0008006" key="4">
    <source>
        <dbReference type="Google" id="ProtNLM"/>
    </source>
</evidence>
<dbReference type="RefSeq" id="WP_063093029.1">
    <property type="nucleotide sequence ID" value="NZ_JAINWB010000003.1"/>
</dbReference>
<keyword evidence="3" id="KW-1185">Reference proteome</keyword>
<evidence type="ECO:0000313" key="2">
    <source>
        <dbReference type="EMBL" id="KZC97157.1"/>
    </source>
</evidence>
<dbReference type="EMBL" id="LPXL01000056">
    <property type="protein sequence ID" value="KZC97157.1"/>
    <property type="molecule type" value="Genomic_DNA"/>
</dbReference>
<proteinExistence type="predicted"/>
<evidence type="ECO:0000313" key="3">
    <source>
        <dbReference type="Proteomes" id="UP000076167"/>
    </source>
</evidence>
<dbReference type="Proteomes" id="UP000076167">
    <property type="component" value="Unassembled WGS sequence"/>
</dbReference>
<feature type="transmembrane region" description="Helical" evidence="1">
    <location>
        <begin position="12"/>
        <end position="32"/>
    </location>
</feature>
<gene>
    <name evidence="2" type="ORF">AUP40_04265</name>
</gene>
<keyword evidence="1" id="KW-1133">Transmembrane helix</keyword>
<keyword evidence="1" id="KW-0812">Transmembrane</keyword>
<comment type="caution">
    <text evidence="2">The sequence shown here is derived from an EMBL/GenBank/DDBJ whole genome shotgun (WGS) entry which is preliminary data.</text>
</comment>
<reference evidence="2 3" key="1">
    <citation type="submission" date="2015-12" db="EMBL/GenBank/DDBJ databases">
        <title>Genome sequence of Thalassospira xiamenensis MCCC 1A03005.</title>
        <authorList>
            <person name="Lu L."/>
            <person name="Lai Q."/>
            <person name="Shao Z."/>
            <person name="Qian P."/>
        </authorList>
    </citation>
    <scope>NUCLEOTIDE SEQUENCE [LARGE SCALE GENOMIC DNA]</scope>
    <source>
        <strain evidence="2 3">MCCC 1A03005</strain>
    </source>
</reference>
<dbReference type="Pfam" id="PF16083">
    <property type="entry name" value="Phage_holin_3_3"/>
    <property type="match status" value="1"/>
</dbReference>
<dbReference type="InterPro" id="IPR032126">
    <property type="entry name" value="LydA_holin"/>
</dbReference>
<evidence type="ECO:0000256" key="1">
    <source>
        <dbReference type="SAM" id="Phobius"/>
    </source>
</evidence>
<accession>A0ABR5XXJ3</accession>
<name>A0ABR5XXJ3_9PROT</name>
<organism evidence="2 3">
    <name type="scientific">Thalassospira xiamenensis</name>
    <dbReference type="NCBI Taxonomy" id="220697"/>
    <lineage>
        <taxon>Bacteria</taxon>
        <taxon>Pseudomonadati</taxon>
        <taxon>Pseudomonadota</taxon>
        <taxon>Alphaproteobacteria</taxon>
        <taxon>Rhodospirillales</taxon>
        <taxon>Thalassospiraceae</taxon>
        <taxon>Thalassospira</taxon>
    </lineage>
</organism>
<keyword evidence="1" id="KW-0472">Membrane</keyword>
<protein>
    <recommendedName>
        <fullName evidence="4">Holin</fullName>
    </recommendedName>
</protein>